<dbReference type="Gene3D" id="3.90.280.10">
    <property type="entry name" value="PEBP-like"/>
    <property type="match status" value="1"/>
</dbReference>
<keyword evidence="5" id="KW-0496">Mitochondrion</keyword>
<dbReference type="AlphaFoldDB" id="A0A0M3JWU2"/>
<dbReference type="GO" id="GO:0005762">
    <property type="term" value="C:mitochondrial large ribosomal subunit"/>
    <property type="evidence" value="ECO:0007669"/>
    <property type="project" value="TreeGrafter"/>
</dbReference>
<gene>
    <name evidence="10" type="ORF">ASIM_LOCUS12243</name>
</gene>
<comment type="similarity">
    <text evidence="7">Belongs to the phosphatidylethanolamine-binding protein family. Mitochondrion-specific ribosomal protein mL38 subfamily.</text>
</comment>
<dbReference type="CDD" id="cd00866">
    <property type="entry name" value="PEBP_euk"/>
    <property type="match status" value="1"/>
</dbReference>
<organism evidence="12">
    <name type="scientific">Anisakis simplex</name>
    <name type="common">Herring worm</name>
    <dbReference type="NCBI Taxonomy" id="6269"/>
    <lineage>
        <taxon>Eukaryota</taxon>
        <taxon>Metazoa</taxon>
        <taxon>Ecdysozoa</taxon>
        <taxon>Nematoda</taxon>
        <taxon>Chromadorea</taxon>
        <taxon>Rhabditida</taxon>
        <taxon>Spirurina</taxon>
        <taxon>Ascaridomorpha</taxon>
        <taxon>Ascaridoidea</taxon>
        <taxon>Anisakidae</taxon>
        <taxon>Anisakis</taxon>
        <taxon>Anisakis simplex complex</taxon>
    </lineage>
</organism>
<reference evidence="10 11" key="2">
    <citation type="submission" date="2018-11" db="EMBL/GenBank/DDBJ databases">
        <authorList>
            <consortium name="Pathogen Informatics"/>
        </authorList>
    </citation>
    <scope>NUCLEOTIDE SEQUENCE [LARGE SCALE GENOMIC DNA]</scope>
</reference>
<dbReference type="InterPro" id="IPR035810">
    <property type="entry name" value="PEBP_euk"/>
</dbReference>
<evidence type="ECO:0000256" key="2">
    <source>
        <dbReference type="ARBA" id="ARBA00022946"/>
    </source>
</evidence>
<evidence type="ECO:0000256" key="1">
    <source>
        <dbReference type="ARBA" id="ARBA00004173"/>
    </source>
</evidence>
<dbReference type="SUPFAM" id="SSF49777">
    <property type="entry name" value="PEBP-like"/>
    <property type="match status" value="1"/>
</dbReference>
<evidence type="ECO:0000313" key="12">
    <source>
        <dbReference type="WBParaSite" id="ASIM_0001277701-mRNA-1"/>
    </source>
</evidence>
<dbReference type="InterPro" id="IPR036610">
    <property type="entry name" value="PEBP-like_sf"/>
</dbReference>
<dbReference type="OrthoDB" id="2153661at2759"/>
<keyword evidence="4" id="KW-0175">Coiled coil</keyword>
<reference evidence="12" key="1">
    <citation type="submission" date="2017-02" db="UniProtKB">
        <authorList>
            <consortium name="WormBaseParasite"/>
        </authorList>
    </citation>
    <scope>IDENTIFICATION</scope>
</reference>
<protein>
    <recommendedName>
        <fullName evidence="8">Large ribosomal subunit protein mL38</fullName>
    </recommendedName>
    <alternativeName>
        <fullName evidence="9">39S ribosomal protein L38, mitochondrial</fullName>
    </alternativeName>
</protein>
<dbReference type="InterPro" id="IPR008914">
    <property type="entry name" value="PEBP"/>
</dbReference>
<evidence type="ECO:0000256" key="9">
    <source>
        <dbReference type="ARBA" id="ARBA00041206"/>
    </source>
</evidence>
<comment type="subcellular location">
    <subcellularLocation>
        <location evidence="1">Mitochondrion</location>
    </subcellularLocation>
</comment>
<dbReference type="PANTHER" id="PTHR11362">
    <property type="entry name" value="PHOSPHATIDYLETHANOLAMINE-BINDING PROTEIN"/>
    <property type="match status" value="1"/>
</dbReference>
<keyword evidence="2" id="KW-0809">Transit peptide</keyword>
<dbReference type="PANTHER" id="PTHR11362:SF133">
    <property type="entry name" value="LARGE RIBOSOMAL SUBUNIT PROTEIN ML38"/>
    <property type="match status" value="1"/>
</dbReference>
<evidence type="ECO:0000256" key="3">
    <source>
        <dbReference type="ARBA" id="ARBA00022980"/>
    </source>
</evidence>
<proteinExistence type="inferred from homology"/>
<evidence type="ECO:0000256" key="4">
    <source>
        <dbReference type="ARBA" id="ARBA00023054"/>
    </source>
</evidence>
<keyword evidence="3" id="KW-0689">Ribosomal protein</keyword>
<evidence type="ECO:0000256" key="7">
    <source>
        <dbReference type="ARBA" id="ARBA00038016"/>
    </source>
</evidence>
<dbReference type="Proteomes" id="UP000267096">
    <property type="component" value="Unassembled WGS sequence"/>
</dbReference>
<dbReference type="WBParaSite" id="ASIM_0001277701-mRNA-1">
    <property type="protein sequence ID" value="ASIM_0001277701-mRNA-1"/>
    <property type="gene ID" value="ASIM_0001277701"/>
</dbReference>
<evidence type="ECO:0000256" key="8">
    <source>
        <dbReference type="ARBA" id="ARBA00039444"/>
    </source>
</evidence>
<evidence type="ECO:0000313" key="11">
    <source>
        <dbReference type="Proteomes" id="UP000267096"/>
    </source>
</evidence>
<dbReference type="EMBL" id="UYRR01031157">
    <property type="protein sequence ID" value="VDK46916.1"/>
    <property type="molecule type" value="Genomic_DNA"/>
</dbReference>
<keyword evidence="6" id="KW-0687">Ribonucleoprotein</keyword>
<sequence length="408" mass="47980">MRSKFRSIYADLYVKGSHRSRYVPRLDRPWRPRVLAWAGPTAFNRNRFYEMDHWYKARIDKPAIIPKLHIIDPDKYLHSLEERLGNVEQPKTNIGFKERQKDDLKQVLPKEDLEKLARNLKLQIDIKQLDHRSLDIFHHYGIFNDLFNAPVFFNIVQQMTLSYGANEVYHGNVLYAADTMSEPSVMIESTGSGYTTLLALNIDGNPYSNEQLLHWFVANIKDGETISTADQIVPYLQAVPFKGTGFHRFVFVLFHHQQSIDFGDYRLKSMQHFYKKNETSLTPSSIAFSQVLWDLSVNKLFHSLGMKAPIYEYEYRPPLKMMQKEFPNKAQPFDLYLDQFRDPTEVESELLKRRLRMSRIAQRPQQPKYPDMNYSENKKKLPAWQHARLIKENSGTGKNFALWNNPID</sequence>
<evidence type="ECO:0000256" key="6">
    <source>
        <dbReference type="ARBA" id="ARBA00023274"/>
    </source>
</evidence>
<dbReference type="Pfam" id="PF01161">
    <property type="entry name" value="PBP"/>
    <property type="match status" value="1"/>
</dbReference>
<evidence type="ECO:0000256" key="5">
    <source>
        <dbReference type="ARBA" id="ARBA00023128"/>
    </source>
</evidence>
<keyword evidence="11" id="KW-1185">Reference proteome</keyword>
<name>A0A0M3JWU2_ANISI</name>
<accession>A0A0M3JWU2</accession>
<evidence type="ECO:0000313" key="10">
    <source>
        <dbReference type="EMBL" id="VDK46916.1"/>
    </source>
</evidence>